<organism evidence="1 2">
    <name type="scientific">Oceanisphaera pacifica</name>
    <dbReference type="NCBI Taxonomy" id="2818389"/>
    <lineage>
        <taxon>Bacteria</taxon>
        <taxon>Pseudomonadati</taxon>
        <taxon>Pseudomonadota</taxon>
        <taxon>Gammaproteobacteria</taxon>
        <taxon>Aeromonadales</taxon>
        <taxon>Aeromonadaceae</taxon>
        <taxon>Oceanisphaera</taxon>
    </lineage>
</organism>
<dbReference type="RefSeq" id="WP_208003647.1">
    <property type="nucleotide sequence ID" value="NZ_JAGDFX010000001.1"/>
</dbReference>
<keyword evidence="2" id="KW-1185">Reference proteome</keyword>
<dbReference type="Proteomes" id="UP000664882">
    <property type="component" value="Unassembled WGS sequence"/>
</dbReference>
<gene>
    <name evidence="1" type="ORF">J3U76_00330</name>
</gene>
<evidence type="ECO:0000313" key="1">
    <source>
        <dbReference type="EMBL" id="MBO1518091.1"/>
    </source>
</evidence>
<reference evidence="1 2" key="1">
    <citation type="submission" date="2021-03" db="EMBL/GenBank/DDBJ databases">
        <title>Oceanisphaera sp. nov., isolated from the intestine.</title>
        <authorList>
            <person name="Zhao L.-H."/>
            <person name="Shi L.-F."/>
        </authorList>
    </citation>
    <scope>NUCLEOTIDE SEQUENCE [LARGE SCALE GENOMIC DNA]</scope>
    <source>
        <strain evidence="1 2">DM8</strain>
    </source>
</reference>
<proteinExistence type="predicted"/>
<comment type="caution">
    <text evidence="1">The sequence shown here is derived from an EMBL/GenBank/DDBJ whole genome shotgun (WGS) entry which is preliminary data.</text>
</comment>
<sequence>MERNATWPEQTVAMPKYQATLYQQATTDSHMPTAIRKTKPVFIFKLGAFFN</sequence>
<dbReference type="EMBL" id="JAGDFX010000001">
    <property type="protein sequence ID" value="MBO1518091.1"/>
    <property type="molecule type" value="Genomic_DNA"/>
</dbReference>
<name>A0ABS3NBX3_9GAMM</name>
<evidence type="ECO:0000313" key="2">
    <source>
        <dbReference type="Proteomes" id="UP000664882"/>
    </source>
</evidence>
<protein>
    <submittedName>
        <fullName evidence="1">Uncharacterized protein</fullName>
    </submittedName>
</protein>
<accession>A0ABS3NBX3</accession>